<dbReference type="Pfam" id="PF08241">
    <property type="entry name" value="Methyltransf_11"/>
    <property type="match status" value="1"/>
</dbReference>
<sequence length="286" mass="33475">MLTERQAREKTYYEQYALTFDPTKRIDLSPVEGKEQRPWNSYWRTYELSKRHYQSIYHTPVSLLDFGCGPGDNALRFSKIGYQVTGFDICEENVKNCREIFSLYPTDESARFVVCAAESLPFPDHSFDTIVGIDILHHVDIAAAMNEIHRVLKENGIAIFREPLDVPLLDRLRNTKLMKKLFPNTPSLDHHITPDERKLNSEDLKLIRKMFPDMEVERSLILSRLDKFIRQPGDKRASWLEKMDYFLSKLVPYWSYLGGAAVIIIRKKTLMSFIPLLPILNLHQYF</sequence>
<dbReference type="InterPro" id="IPR029063">
    <property type="entry name" value="SAM-dependent_MTases_sf"/>
</dbReference>
<dbReference type="InterPro" id="IPR013216">
    <property type="entry name" value="Methyltransf_11"/>
</dbReference>
<dbReference type="KEGG" id="bsto:C0V70_07665"/>
<name>A0A2K9NR29_BACTC</name>
<organism evidence="1 2">
    <name type="scientific">Bacteriovorax stolpii</name>
    <name type="common">Bdellovibrio stolpii</name>
    <dbReference type="NCBI Taxonomy" id="960"/>
    <lineage>
        <taxon>Bacteria</taxon>
        <taxon>Pseudomonadati</taxon>
        <taxon>Bdellovibrionota</taxon>
        <taxon>Bacteriovoracia</taxon>
        <taxon>Bacteriovoracales</taxon>
        <taxon>Bacteriovoracaceae</taxon>
        <taxon>Bacteriovorax</taxon>
    </lineage>
</organism>
<protein>
    <submittedName>
        <fullName evidence="1">Uncharacterized protein</fullName>
    </submittedName>
</protein>
<dbReference type="PANTHER" id="PTHR43591">
    <property type="entry name" value="METHYLTRANSFERASE"/>
    <property type="match status" value="1"/>
</dbReference>
<dbReference type="PANTHER" id="PTHR43591:SF24">
    <property type="entry name" value="2-METHOXY-6-POLYPRENYL-1,4-BENZOQUINOL METHYLASE, MITOCHONDRIAL"/>
    <property type="match status" value="1"/>
</dbReference>
<accession>A0A2K9NR29</accession>
<dbReference type="SUPFAM" id="SSF53335">
    <property type="entry name" value="S-adenosyl-L-methionine-dependent methyltransferases"/>
    <property type="match status" value="1"/>
</dbReference>
<dbReference type="Proteomes" id="UP000235584">
    <property type="component" value="Chromosome"/>
</dbReference>
<dbReference type="Gene3D" id="3.40.50.150">
    <property type="entry name" value="Vaccinia Virus protein VP39"/>
    <property type="match status" value="1"/>
</dbReference>
<proteinExistence type="predicted"/>
<dbReference type="GO" id="GO:0008757">
    <property type="term" value="F:S-adenosylmethionine-dependent methyltransferase activity"/>
    <property type="evidence" value="ECO:0007669"/>
    <property type="project" value="InterPro"/>
</dbReference>
<evidence type="ECO:0000313" key="2">
    <source>
        <dbReference type="Proteomes" id="UP000235584"/>
    </source>
</evidence>
<gene>
    <name evidence="1" type="ORF">C0V70_07665</name>
</gene>
<evidence type="ECO:0000313" key="1">
    <source>
        <dbReference type="EMBL" id="AUN97986.1"/>
    </source>
</evidence>
<reference evidence="1 2" key="1">
    <citation type="submission" date="2018-01" db="EMBL/GenBank/DDBJ databases">
        <title>Complete genome sequence of Bacteriovorax stolpii DSM12778.</title>
        <authorList>
            <person name="Tang B."/>
            <person name="Chang J."/>
        </authorList>
    </citation>
    <scope>NUCLEOTIDE SEQUENCE [LARGE SCALE GENOMIC DNA]</scope>
    <source>
        <strain evidence="1 2">DSM 12778</strain>
    </source>
</reference>
<dbReference type="CDD" id="cd02440">
    <property type="entry name" value="AdoMet_MTases"/>
    <property type="match status" value="1"/>
</dbReference>
<dbReference type="EMBL" id="CP025704">
    <property type="protein sequence ID" value="AUN97986.1"/>
    <property type="molecule type" value="Genomic_DNA"/>
</dbReference>
<keyword evidence="2" id="KW-1185">Reference proteome</keyword>
<dbReference type="AlphaFoldDB" id="A0A2K9NR29"/>
<dbReference type="RefSeq" id="WP_102243279.1">
    <property type="nucleotide sequence ID" value="NZ_CP025704.1"/>
</dbReference>